<dbReference type="InterPro" id="IPR023405">
    <property type="entry name" value="Topo_IA_core_domain"/>
</dbReference>
<keyword evidence="4" id="KW-0479">Metal-binding</keyword>
<evidence type="ECO:0000256" key="10">
    <source>
        <dbReference type="ARBA" id="ARBA00031985"/>
    </source>
</evidence>
<evidence type="ECO:0000256" key="3">
    <source>
        <dbReference type="ARBA" id="ARBA00012891"/>
    </source>
</evidence>
<comment type="similarity">
    <text evidence="2">Belongs to the type IA topoisomerase family.</text>
</comment>
<dbReference type="SUPFAM" id="SSF56712">
    <property type="entry name" value="Prokaryotic type I DNA topoisomerase"/>
    <property type="match status" value="1"/>
</dbReference>
<dbReference type="CDD" id="cd00186">
    <property type="entry name" value="TOP1Ac"/>
    <property type="match status" value="1"/>
</dbReference>
<evidence type="ECO:0000259" key="14">
    <source>
        <dbReference type="PROSITE" id="PS52039"/>
    </source>
</evidence>
<evidence type="ECO:0000256" key="1">
    <source>
        <dbReference type="ARBA" id="ARBA00000213"/>
    </source>
</evidence>
<dbReference type="PANTHER" id="PTHR11390:SF21">
    <property type="entry name" value="DNA TOPOISOMERASE 3-ALPHA"/>
    <property type="match status" value="1"/>
</dbReference>
<dbReference type="SMART" id="SM00437">
    <property type="entry name" value="TOP1Ac"/>
    <property type="match status" value="1"/>
</dbReference>
<reference evidence="15 16" key="1">
    <citation type="journal article" date="2021" name="Sci. Rep.">
        <title>The distribution of antibiotic resistance genes in chicken gut microbiota commensals.</title>
        <authorList>
            <person name="Juricova H."/>
            <person name="Matiasovicova J."/>
            <person name="Kubasova T."/>
            <person name="Cejkova D."/>
            <person name="Rychlik I."/>
        </authorList>
    </citation>
    <scope>NUCLEOTIDE SEQUENCE [LARGE SCALE GENOMIC DNA]</scope>
    <source>
        <strain evidence="15 16">An829</strain>
    </source>
</reference>
<dbReference type="InterPro" id="IPR003602">
    <property type="entry name" value="Topo_IA_DNA-bd_dom"/>
</dbReference>
<dbReference type="Gene3D" id="2.70.20.10">
    <property type="entry name" value="Topoisomerase I, domain 3"/>
    <property type="match status" value="1"/>
</dbReference>
<dbReference type="InterPro" id="IPR005738">
    <property type="entry name" value="TopoIII"/>
</dbReference>
<dbReference type="InterPro" id="IPR013497">
    <property type="entry name" value="Topo_IA_cen"/>
</dbReference>
<evidence type="ECO:0000256" key="12">
    <source>
        <dbReference type="ARBA" id="ARBA00032877"/>
    </source>
</evidence>
<evidence type="ECO:0000259" key="13">
    <source>
        <dbReference type="PROSITE" id="PS50880"/>
    </source>
</evidence>
<dbReference type="NCBIfam" id="NF005829">
    <property type="entry name" value="PRK07726.1"/>
    <property type="match status" value="1"/>
</dbReference>
<evidence type="ECO:0000256" key="11">
    <source>
        <dbReference type="ARBA" id="ARBA00032235"/>
    </source>
</evidence>
<dbReference type="SMART" id="SM00493">
    <property type="entry name" value="TOPRIM"/>
    <property type="match status" value="1"/>
</dbReference>
<keyword evidence="8" id="KW-0413">Isomerase</keyword>
<sequence>MTAASSHQSTLYIAEKPSLAKAIAEGLGVVKRGNGFIECRGGATVTWCFGHLLEQAEPDAYLPDDIPKTKKGSKIWRLQDLPIFPKAWLSIVKKEKGIKTQLATIGKLIRASDVVVNAGDPDREGQLLVDEVLEHFKCRKPVKRFWVSAIDPVSIKKGLAHLKENVNYAGMRDAARGRSRADWLLGMNLSRAYTLTSKSEDGKSRLIAVGRVQTPTLAMVARRDYAVRNFVPKSYLAISALLEKAGVPFRARWKPKPGQSGMDEEGKLLLDLKLGHELVERLAKEKTALVLSAETKRRKAFQPKVYSLADIQVEANRLYGMTADDTLKVCQSLYETHKITSYPRTDCAYLPESQHAEAPAVLAAIAKTFPATAKAVERADTSIKSPTFNDKKVTAHHGIVPVANVVDWSKLSDREQKLYRLIARRYIAQFFPVHEFDETTVELQIGDEKFVAKGKVVVRKGWKVLFDKKEDAAEKKGEDDSSSQTLPSLTKGETVEVKAVEGKEDKTKPPAYFTEGTLIAAMENIWRSFEDPQLQAKLKEAGGIGTPATRAAIIQELKRKTYLASEGRKLHCTELGRSVLLKASPKVRSAAMTAFFETKMQLVEKGEYGLDAFVSEYERFIQGELDALKI</sequence>
<dbReference type="InterPro" id="IPR013826">
    <property type="entry name" value="Topo_IA_cen_sub3"/>
</dbReference>
<dbReference type="InterPro" id="IPR003601">
    <property type="entry name" value="Topo_IA_2"/>
</dbReference>
<dbReference type="Pfam" id="PF01751">
    <property type="entry name" value="Toprim"/>
    <property type="match status" value="1"/>
</dbReference>
<dbReference type="InterPro" id="IPR006171">
    <property type="entry name" value="TOPRIM_dom"/>
</dbReference>
<evidence type="ECO:0000256" key="8">
    <source>
        <dbReference type="ARBA" id="ARBA00023235"/>
    </source>
</evidence>
<dbReference type="Pfam" id="PF01131">
    <property type="entry name" value="Topoisom_bac"/>
    <property type="match status" value="1"/>
</dbReference>
<comment type="catalytic activity">
    <reaction evidence="1">
        <text>ATP-independent breakage of single-stranded DNA, followed by passage and rejoining.</text>
        <dbReference type="EC" id="5.6.2.1"/>
    </reaction>
</comment>
<evidence type="ECO:0000256" key="5">
    <source>
        <dbReference type="ARBA" id="ARBA00022842"/>
    </source>
</evidence>
<proteinExistence type="inferred from homology"/>
<dbReference type="InterPro" id="IPR013824">
    <property type="entry name" value="Topo_IA_cen_sub1"/>
</dbReference>
<evidence type="ECO:0000313" key="15">
    <source>
        <dbReference type="EMBL" id="MBM6704205.1"/>
    </source>
</evidence>
<dbReference type="InterPro" id="IPR013825">
    <property type="entry name" value="Topo_IA_cen_sub2"/>
</dbReference>
<dbReference type="PANTHER" id="PTHR11390">
    <property type="entry name" value="PROKARYOTIC DNA TOPOISOMERASE"/>
    <property type="match status" value="1"/>
</dbReference>
<keyword evidence="5" id="KW-0460">Magnesium</keyword>
<dbReference type="SMART" id="SM00436">
    <property type="entry name" value="TOP1Bc"/>
    <property type="match status" value="1"/>
</dbReference>
<keyword evidence="16" id="KW-1185">Reference proteome</keyword>
<dbReference type="EMBL" id="JACJJC010000009">
    <property type="protein sequence ID" value="MBM6704205.1"/>
    <property type="molecule type" value="Genomic_DNA"/>
</dbReference>
<dbReference type="PROSITE" id="PS50880">
    <property type="entry name" value="TOPRIM"/>
    <property type="match status" value="1"/>
</dbReference>
<feature type="domain" description="Toprim" evidence="13">
    <location>
        <begin position="9"/>
        <end position="151"/>
    </location>
</feature>
<evidence type="ECO:0000256" key="6">
    <source>
        <dbReference type="ARBA" id="ARBA00023029"/>
    </source>
</evidence>
<gene>
    <name evidence="15" type="ORF">H6A60_06875</name>
</gene>
<dbReference type="PRINTS" id="PR00417">
    <property type="entry name" value="PRTPISMRASEI"/>
</dbReference>
<dbReference type="InterPro" id="IPR000380">
    <property type="entry name" value="Topo_IA"/>
</dbReference>
<dbReference type="Gene3D" id="3.40.50.140">
    <property type="match status" value="1"/>
</dbReference>
<dbReference type="CDD" id="cd03362">
    <property type="entry name" value="TOPRIM_TopoIA_TopoIII"/>
    <property type="match status" value="1"/>
</dbReference>
<dbReference type="Proteomes" id="UP000715095">
    <property type="component" value="Unassembled WGS sequence"/>
</dbReference>
<dbReference type="RefSeq" id="WP_205102680.1">
    <property type="nucleotide sequence ID" value="NZ_JACJJC010000009.1"/>
</dbReference>
<dbReference type="PROSITE" id="PS00396">
    <property type="entry name" value="TOPO_IA_1"/>
    <property type="match status" value="1"/>
</dbReference>
<dbReference type="InterPro" id="IPR034144">
    <property type="entry name" value="TOPRIM_TopoIII"/>
</dbReference>
<dbReference type="Gene3D" id="1.10.290.10">
    <property type="entry name" value="Topoisomerase I, domain 4"/>
    <property type="match status" value="1"/>
</dbReference>
<evidence type="ECO:0000313" key="16">
    <source>
        <dbReference type="Proteomes" id="UP000715095"/>
    </source>
</evidence>
<dbReference type="PROSITE" id="PS52039">
    <property type="entry name" value="TOPO_IA_2"/>
    <property type="match status" value="1"/>
</dbReference>
<organism evidence="15 16">
    <name type="scientific">Sutterella massiliensis</name>
    <dbReference type="NCBI Taxonomy" id="1816689"/>
    <lineage>
        <taxon>Bacteria</taxon>
        <taxon>Pseudomonadati</taxon>
        <taxon>Pseudomonadota</taxon>
        <taxon>Betaproteobacteria</taxon>
        <taxon>Burkholderiales</taxon>
        <taxon>Sutterellaceae</taxon>
        <taxon>Sutterella</taxon>
    </lineage>
</organism>
<dbReference type="Gene3D" id="1.10.460.10">
    <property type="entry name" value="Topoisomerase I, domain 2"/>
    <property type="match status" value="1"/>
</dbReference>
<dbReference type="NCBIfam" id="TIGR01056">
    <property type="entry name" value="topB"/>
    <property type="match status" value="1"/>
</dbReference>
<evidence type="ECO:0000256" key="9">
    <source>
        <dbReference type="ARBA" id="ARBA00030003"/>
    </source>
</evidence>
<name>A0ABS2DS95_9BURK</name>
<protein>
    <recommendedName>
        <fullName evidence="3">DNA topoisomerase</fullName>
        <ecNumber evidence="3">5.6.2.1</ecNumber>
    </recommendedName>
    <alternativeName>
        <fullName evidence="12">Omega-protein</fullName>
    </alternativeName>
    <alternativeName>
        <fullName evidence="11">Relaxing enzyme</fullName>
    </alternativeName>
    <alternativeName>
        <fullName evidence="9">Swivelase</fullName>
    </alternativeName>
    <alternativeName>
        <fullName evidence="10">Untwisting enzyme</fullName>
    </alternativeName>
</protein>
<dbReference type="InterPro" id="IPR023406">
    <property type="entry name" value="Topo_IA_AS"/>
</dbReference>
<evidence type="ECO:0000256" key="4">
    <source>
        <dbReference type="ARBA" id="ARBA00022723"/>
    </source>
</evidence>
<keyword evidence="7" id="KW-0238">DNA-binding</keyword>
<feature type="domain" description="Topo IA-type catalytic" evidence="14">
    <location>
        <begin position="168"/>
        <end position="625"/>
    </location>
</feature>
<keyword evidence="6" id="KW-0799">Topoisomerase</keyword>
<accession>A0ABS2DS95</accession>
<comment type="caution">
    <text evidence="15">The sequence shown here is derived from an EMBL/GenBank/DDBJ whole genome shotgun (WGS) entry which is preliminary data.</text>
</comment>
<dbReference type="EC" id="5.6.2.1" evidence="3"/>
<evidence type="ECO:0000256" key="7">
    <source>
        <dbReference type="ARBA" id="ARBA00023125"/>
    </source>
</evidence>
<evidence type="ECO:0000256" key="2">
    <source>
        <dbReference type="ARBA" id="ARBA00009446"/>
    </source>
</evidence>